<dbReference type="Ensembl" id="ENSCWAT00000007543.1">
    <property type="protein sequence ID" value="ENSCWAP00000006934.1"/>
    <property type="gene ID" value="ENSCWAG00000005382.1"/>
</dbReference>
<keyword evidence="2" id="KW-1185">Reference proteome</keyword>
<dbReference type="Gene3D" id="3.10.20.90">
    <property type="entry name" value="Phosphatidylinositol 3-kinase Catalytic Subunit, Chain A, domain 1"/>
    <property type="match status" value="1"/>
</dbReference>
<dbReference type="GeneTree" id="ENSGT01030000240319"/>
<dbReference type="AlphaFoldDB" id="A0A8C3VZN8"/>
<dbReference type="SUPFAM" id="SSF54236">
    <property type="entry name" value="Ubiquitin-like"/>
    <property type="match status" value="1"/>
</dbReference>
<sequence>MKSVYKEEHLFEKHRSEGKKIRKKYLNQVPVIVEKSPKLRIPCFSMSTMSFHPPVPQRVSCTRNTMKNTSFYTLPTVMKVSTVCEAASLKVRGAQDPNNPVFLLPSLWGIDGRD</sequence>
<reference evidence="1" key="2">
    <citation type="submission" date="2025-09" db="UniProtKB">
        <authorList>
            <consortium name="Ensembl"/>
        </authorList>
    </citation>
    <scope>IDENTIFICATION</scope>
</reference>
<protein>
    <submittedName>
        <fullName evidence="1">Uncharacterized protein</fullName>
    </submittedName>
</protein>
<proteinExistence type="predicted"/>
<organism evidence="1 2">
    <name type="scientific">Catagonus wagneri</name>
    <name type="common">Chacoan peccary</name>
    <dbReference type="NCBI Taxonomy" id="51154"/>
    <lineage>
        <taxon>Eukaryota</taxon>
        <taxon>Metazoa</taxon>
        <taxon>Chordata</taxon>
        <taxon>Craniata</taxon>
        <taxon>Vertebrata</taxon>
        <taxon>Euteleostomi</taxon>
        <taxon>Mammalia</taxon>
        <taxon>Eutheria</taxon>
        <taxon>Laurasiatheria</taxon>
        <taxon>Artiodactyla</taxon>
        <taxon>Suina</taxon>
        <taxon>Tayassuidae</taxon>
        <taxon>Catagonus</taxon>
    </lineage>
</organism>
<name>A0A8C3VZN8_9CETA</name>
<reference evidence="1" key="1">
    <citation type="submission" date="2025-08" db="UniProtKB">
        <authorList>
            <consortium name="Ensembl"/>
        </authorList>
    </citation>
    <scope>IDENTIFICATION</scope>
</reference>
<dbReference type="Proteomes" id="UP000694540">
    <property type="component" value="Unplaced"/>
</dbReference>
<dbReference type="InterPro" id="IPR029071">
    <property type="entry name" value="Ubiquitin-like_domsf"/>
</dbReference>
<evidence type="ECO:0000313" key="1">
    <source>
        <dbReference type="Ensembl" id="ENSCWAP00000006934.1"/>
    </source>
</evidence>
<evidence type="ECO:0000313" key="2">
    <source>
        <dbReference type="Proteomes" id="UP000694540"/>
    </source>
</evidence>
<accession>A0A8C3VZN8</accession>